<dbReference type="GO" id="GO:0004674">
    <property type="term" value="F:protein serine/threonine kinase activity"/>
    <property type="evidence" value="ECO:0007669"/>
    <property type="project" value="UniProtKB-KW"/>
</dbReference>
<evidence type="ECO:0000259" key="11">
    <source>
        <dbReference type="PROSITE" id="PS50011"/>
    </source>
</evidence>
<evidence type="ECO:0000256" key="9">
    <source>
        <dbReference type="PROSITE-ProRule" id="PRU10141"/>
    </source>
</evidence>
<organism evidence="12 13">
    <name type="scientific">Iningainema tapete BLCC-T55</name>
    <dbReference type="NCBI Taxonomy" id="2748662"/>
    <lineage>
        <taxon>Bacteria</taxon>
        <taxon>Bacillati</taxon>
        <taxon>Cyanobacteriota</taxon>
        <taxon>Cyanophyceae</taxon>
        <taxon>Nostocales</taxon>
        <taxon>Scytonemataceae</taxon>
        <taxon>Iningainema tapete</taxon>
    </lineage>
</organism>
<evidence type="ECO:0000256" key="2">
    <source>
        <dbReference type="ARBA" id="ARBA00022527"/>
    </source>
</evidence>
<dbReference type="AlphaFoldDB" id="A0A8J6XSK2"/>
<dbReference type="InterPro" id="IPR017441">
    <property type="entry name" value="Protein_kinase_ATP_BS"/>
</dbReference>
<dbReference type="InterPro" id="IPR011009">
    <property type="entry name" value="Kinase-like_dom_sf"/>
</dbReference>
<keyword evidence="4 9" id="KW-0547">Nucleotide-binding</keyword>
<evidence type="ECO:0000256" key="1">
    <source>
        <dbReference type="ARBA" id="ARBA00012513"/>
    </source>
</evidence>
<dbReference type="InterPro" id="IPR058395">
    <property type="entry name" value="DUF8082"/>
</dbReference>
<gene>
    <name evidence="12" type="ORF">ICL16_28045</name>
</gene>
<evidence type="ECO:0000313" key="13">
    <source>
        <dbReference type="Proteomes" id="UP000629098"/>
    </source>
</evidence>
<dbReference type="PROSITE" id="PS00107">
    <property type="entry name" value="PROTEIN_KINASE_ATP"/>
    <property type="match status" value="1"/>
</dbReference>
<keyword evidence="13" id="KW-1185">Reference proteome</keyword>
<comment type="catalytic activity">
    <reaction evidence="8">
        <text>L-seryl-[protein] + ATP = O-phospho-L-seryl-[protein] + ADP + H(+)</text>
        <dbReference type="Rhea" id="RHEA:17989"/>
        <dbReference type="Rhea" id="RHEA-COMP:9863"/>
        <dbReference type="Rhea" id="RHEA-COMP:11604"/>
        <dbReference type="ChEBI" id="CHEBI:15378"/>
        <dbReference type="ChEBI" id="CHEBI:29999"/>
        <dbReference type="ChEBI" id="CHEBI:30616"/>
        <dbReference type="ChEBI" id="CHEBI:83421"/>
        <dbReference type="ChEBI" id="CHEBI:456216"/>
        <dbReference type="EC" id="2.7.11.1"/>
    </reaction>
</comment>
<dbReference type="PANTHER" id="PTHR24363">
    <property type="entry name" value="SERINE/THREONINE PROTEIN KINASE"/>
    <property type="match status" value="1"/>
</dbReference>
<name>A0A8J6XSK2_9CYAN</name>
<dbReference type="Pfam" id="PF26309">
    <property type="entry name" value="DUF8082"/>
    <property type="match status" value="2"/>
</dbReference>
<dbReference type="Gene3D" id="3.30.200.20">
    <property type="entry name" value="Phosphorylase Kinase, domain 1"/>
    <property type="match status" value="1"/>
</dbReference>
<proteinExistence type="predicted"/>
<dbReference type="CDD" id="cd14014">
    <property type="entry name" value="STKc_PknB_like"/>
    <property type="match status" value="1"/>
</dbReference>
<dbReference type="InterPro" id="IPR008266">
    <property type="entry name" value="Tyr_kinase_AS"/>
</dbReference>
<evidence type="ECO:0000256" key="8">
    <source>
        <dbReference type="ARBA" id="ARBA00048679"/>
    </source>
</evidence>
<evidence type="ECO:0000256" key="10">
    <source>
        <dbReference type="SAM" id="MobiDB-lite"/>
    </source>
</evidence>
<evidence type="ECO:0000313" key="12">
    <source>
        <dbReference type="EMBL" id="MBD2775807.1"/>
    </source>
</evidence>
<evidence type="ECO:0000256" key="5">
    <source>
        <dbReference type="ARBA" id="ARBA00022777"/>
    </source>
</evidence>
<keyword evidence="3" id="KW-0808">Transferase</keyword>
<comment type="catalytic activity">
    <reaction evidence="7">
        <text>L-threonyl-[protein] + ATP = O-phospho-L-threonyl-[protein] + ADP + H(+)</text>
        <dbReference type="Rhea" id="RHEA:46608"/>
        <dbReference type="Rhea" id="RHEA-COMP:11060"/>
        <dbReference type="Rhea" id="RHEA-COMP:11605"/>
        <dbReference type="ChEBI" id="CHEBI:15378"/>
        <dbReference type="ChEBI" id="CHEBI:30013"/>
        <dbReference type="ChEBI" id="CHEBI:30616"/>
        <dbReference type="ChEBI" id="CHEBI:61977"/>
        <dbReference type="ChEBI" id="CHEBI:456216"/>
        <dbReference type="EC" id="2.7.11.1"/>
    </reaction>
</comment>
<dbReference type="PANTHER" id="PTHR24363:SF0">
    <property type="entry name" value="SERINE_THREONINE KINASE LIKE DOMAIN CONTAINING 1"/>
    <property type="match status" value="1"/>
</dbReference>
<comment type="caution">
    <text evidence="12">The sequence shown here is derived from an EMBL/GenBank/DDBJ whole genome shotgun (WGS) entry which is preliminary data.</text>
</comment>
<reference evidence="12" key="1">
    <citation type="submission" date="2020-09" db="EMBL/GenBank/DDBJ databases">
        <title>Iningainema tapete sp. nov. (Scytonemataceae, Cyanobacteria) from greenhouses in central Florida (USA) produces two types of nodularin with biosynthetic potential for microcystin-LR and anabaenopeptins.</title>
        <authorList>
            <person name="Berthold D.E."/>
            <person name="Lefler F.W."/>
            <person name="Huang I.-S."/>
            <person name="Abdulla H."/>
            <person name="Zimba P.V."/>
            <person name="Laughinghouse H.D. IV."/>
        </authorList>
    </citation>
    <scope>NUCLEOTIDE SEQUENCE</scope>
    <source>
        <strain evidence="12">BLCCT55</strain>
    </source>
</reference>
<sequence>MFAEINPGTLINNRYLIEKIIGQGGFGRTYLASDTHRFNEACVIKEFVPTTTKEDIIRKSRDLFEREAKVLYQIQHPQIPKFMACLTENQRLFIVQEYIDGKNYAQILSERVSHKGRPFSETEVKEWLLNMLPVLEYIHDRNIIHRDISLDNVMLPHNQSKPVLIDFGVVKEKFTQILSTPSSLPQSVQGSVVGKIGYSPPEQLRFGNSYPSSDIYALAVCAVVLLTARMPYMLIDDSLNWQWRSYVRINNFFACILEKMLAEVPTERYQSAQEIIIELNNNNNNSLFSFGRISSLLPKKPQNNTSIPPAQTGQKLDRNRDSEDLRVLKDLEQKLSQVGEIDTESPVSLNPKLLDFIGQELTSFVGPFGSVLVKHTLEQSPQIAQQEFIDKLVKAIPDAQKAQEFRNRIQVSLQPKYRKIHNSINSQQPLGNAPAISNPEFLEHCLRELTSFVGPFASIILEDTLDQHPNLTPKQLVETLVAEIPNQQRAEQFKESINKLNIS</sequence>
<feature type="domain" description="Protein kinase" evidence="11">
    <location>
        <begin position="15"/>
        <end position="288"/>
    </location>
</feature>
<accession>A0A8J6XSK2</accession>
<dbReference type="EC" id="2.7.11.1" evidence="1"/>
<dbReference type="RefSeq" id="WP_190834731.1">
    <property type="nucleotide sequence ID" value="NZ_CAWPPI010000086.1"/>
</dbReference>
<feature type="compositionally biased region" description="Polar residues" evidence="10">
    <location>
        <begin position="301"/>
        <end position="314"/>
    </location>
</feature>
<feature type="region of interest" description="Disordered" evidence="10">
    <location>
        <begin position="299"/>
        <end position="319"/>
    </location>
</feature>
<dbReference type="Proteomes" id="UP000629098">
    <property type="component" value="Unassembled WGS sequence"/>
</dbReference>
<dbReference type="PROSITE" id="PS00109">
    <property type="entry name" value="PROTEIN_KINASE_TYR"/>
    <property type="match status" value="1"/>
</dbReference>
<protein>
    <recommendedName>
        <fullName evidence="1">non-specific serine/threonine protein kinase</fullName>
        <ecNumber evidence="1">2.7.11.1</ecNumber>
    </recommendedName>
</protein>
<dbReference type="PROSITE" id="PS50011">
    <property type="entry name" value="PROTEIN_KINASE_DOM"/>
    <property type="match status" value="1"/>
</dbReference>
<dbReference type="EMBL" id="JACXAE010000086">
    <property type="protein sequence ID" value="MBD2775807.1"/>
    <property type="molecule type" value="Genomic_DNA"/>
</dbReference>
<keyword evidence="6 9" id="KW-0067">ATP-binding</keyword>
<dbReference type="Gene3D" id="1.10.510.10">
    <property type="entry name" value="Transferase(Phosphotransferase) domain 1"/>
    <property type="match status" value="1"/>
</dbReference>
<evidence type="ECO:0000256" key="3">
    <source>
        <dbReference type="ARBA" id="ARBA00022679"/>
    </source>
</evidence>
<dbReference type="Pfam" id="PF00069">
    <property type="entry name" value="Pkinase"/>
    <property type="match status" value="1"/>
</dbReference>
<feature type="binding site" evidence="9">
    <location>
        <position position="45"/>
    </location>
    <ligand>
        <name>ATP</name>
        <dbReference type="ChEBI" id="CHEBI:30616"/>
    </ligand>
</feature>
<dbReference type="InterPro" id="IPR000719">
    <property type="entry name" value="Prot_kinase_dom"/>
</dbReference>
<keyword evidence="5 12" id="KW-0418">Kinase</keyword>
<keyword evidence="2 12" id="KW-0723">Serine/threonine-protein kinase</keyword>
<dbReference type="GO" id="GO:0005524">
    <property type="term" value="F:ATP binding"/>
    <property type="evidence" value="ECO:0007669"/>
    <property type="project" value="UniProtKB-UniRule"/>
</dbReference>
<evidence type="ECO:0000256" key="4">
    <source>
        <dbReference type="ARBA" id="ARBA00022741"/>
    </source>
</evidence>
<dbReference type="SUPFAM" id="SSF56112">
    <property type="entry name" value="Protein kinase-like (PK-like)"/>
    <property type="match status" value="1"/>
</dbReference>
<evidence type="ECO:0000256" key="7">
    <source>
        <dbReference type="ARBA" id="ARBA00047899"/>
    </source>
</evidence>
<evidence type="ECO:0000256" key="6">
    <source>
        <dbReference type="ARBA" id="ARBA00022840"/>
    </source>
</evidence>